<evidence type="ECO:0000313" key="10">
    <source>
        <dbReference type="Proteomes" id="UP000186141"/>
    </source>
</evidence>
<dbReference type="STRING" id="1086013.SAMN05421774_103172"/>
<keyword evidence="5 7" id="KW-1133">Transmembrane helix</keyword>
<evidence type="ECO:0000256" key="5">
    <source>
        <dbReference type="ARBA" id="ARBA00022989"/>
    </source>
</evidence>
<dbReference type="AlphaFoldDB" id="A0A1N7N788"/>
<dbReference type="InterPro" id="IPR035906">
    <property type="entry name" value="MetI-like_sf"/>
</dbReference>
<keyword evidence="6 7" id="KW-0472">Membrane</keyword>
<dbReference type="RefSeq" id="WP_076530569.1">
    <property type="nucleotide sequence ID" value="NZ_BMEH01000003.1"/>
</dbReference>
<feature type="transmembrane region" description="Helical" evidence="7">
    <location>
        <begin position="255"/>
        <end position="281"/>
    </location>
</feature>
<dbReference type="Pfam" id="PF19300">
    <property type="entry name" value="BPD_transp_1_N"/>
    <property type="match status" value="1"/>
</dbReference>
<dbReference type="InterPro" id="IPR000515">
    <property type="entry name" value="MetI-like"/>
</dbReference>
<reference evidence="9 10" key="1">
    <citation type="submission" date="2017-01" db="EMBL/GenBank/DDBJ databases">
        <authorList>
            <person name="Mah S.A."/>
            <person name="Swanson W.J."/>
            <person name="Moy G.W."/>
            <person name="Vacquier V.D."/>
        </authorList>
    </citation>
    <scope>NUCLEOTIDE SEQUENCE [LARGE SCALE GENOMIC DNA]</scope>
    <source>
        <strain evidence="9 10">DSM 26375</strain>
    </source>
</reference>
<dbReference type="EMBL" id="FTOT01000003">
    <property type="protein sequence ID" value="SIS94214.1"/>
    <property type="molecule type" value="Genomic_DNA"/>
</dbReference>
<evidence type="ECO:0000256" key="7">
    <source>
        <dbReference type="RuleBase" id="RU363032"/>
    </source>
</evidence>
<evidence type="ECO:0000259" key="8">
    <source>
        <dbReference type="PROSITE" id="PS50928"/>
    </source>
</evidence>
<gene>
    <name evidence="9" type="ORF">SAMN05421774_103172</name>
</gene>
<protein>
    <submittedName>
        <fullName evidence="9">Peptide/nickel transport system permease protein</fullName>
    </submittedName>
</protein>
<evidence type="ECO:0000256" key="3">
    <source>
        <dbReference type="ARBA" id="ARBA00022475"/>
    </source>
</evidence>
<dbReference type="GO" id="GO:0055085">
    <property type="term" value="P:transmembrane transport"/>
    <property type="evidence" value="ECO:0007669"/>
    <property type="project" value="InterPro"/>
</dbReference>
<keyword evidence="3" id="KW-1003">Cell membrane</keyword>
<sequence length="334" mass="36319">MLGYTVRRLFGVIPVLFLVSLLVFALMQAAPGDPVSMLISDEASAEDRARAAEAWGLDQPAPVQYLNFVRNALGGDFGTSFRYREPVMALVLDRLPATLELALYATLLAVLVGIPLGVLSAARPNSVLDSVGSVVGFFGISMPNFWLGILMILIFSGYMNLLPSSGREPWGMGLDRITGFLTLDAVLQGRWDALGQALRHLAMPAIVLGTSMTGIIMQVTRASMLENLGEDYIMTARAKGLSGRTVLWRHAFRNALVSVITITGLEFGALISGAIIVETVFSWPGIGLLLIQGITFRDFPLIVGLVLIYTTLFVLMNLLIDLAYSLVDPRIRMR</sequence>
<dbReference type="GO" id="GO:0005886">
    <property type="term" value="C:plasma membrane"/>
    <property type="evidence" value="ECO:0007669"/>
    <property type="project" value="UniProtKB-SubCell"/>
</dbReference>
<feature type="transmembrane region" description="Helical" evidence="7">
    <location>
        <begin position="101"/>
        <end position="122"/>
    </location>
</feature>
<dbReference type="PROSITE" id="PS50928">
    <property type="entry name" value="ABC_TM1"/>
    <property type="match status" value="1"/>
</dbReference>
<evidence type="ECO:0000313" key="9">
    <source>
        <dbReference type="EMBL" id="SIS94214.1"/>
    </source>
</evidence>
<dbReference type="PANTHER" id="PTHR43163:SF2">
    <property type="entry name" value="ABC TRANSPORTER PERMEASE PROTEIN"/>
    <property type="match status" value="1"/>
</dbReference>
<evidence type="ECO:0000256" key="2">
    <source>
        <dbReference type="ARBA" id="ARBA00022448"/>
    </source>
</evidence>
<feature type="domain" description="ABC transmembrane type-1" evidence="8">
    <location>
        <begin position="95"/>
        <end position="320"/>
    </location>
</feature>
<comment type="subcellular location">
    <subcellularLocation>
        <location evidence="1 7">Cell membrane</location>
        <topology evidence="1 7">Multi-pass membrane protein</topology>
    </subcellularLocation>
</comment>
<comment type="similarity">
    <text evidence="7">Belongs to the binding-protein-dependent transport system permease family.</text>
</comment>
<name>A0A1N7N788_9RHOB</name>
<evidence type="ECO:0000256" key="4">
    <source>
        <dbReference type="ARBA" id="ARBA00022692"/>
    </source>
</evidence>
<proteinExistence type="inferred from homology"/>
<accession>A0A1N7N788</accession>
<keyword evidence="2 7" id="KW-0813">Transport</keyword>
<feature type="transmembrane region" description="Helical" evidence="7">
    <location>
        <begin position="201"/>
        <end position="219"/>
    </location>
</feature>
<dbReference type="PANTHER" id="PTHR43163">
    <property type="entry name" value="DIPEPTIDE TRANSPORT SYSTEM PERMEASE PROTEIN DPPB-RELATED"/>
    <property type="match status" value="1"/>
</dbReference>
<organism evidence="9 10">
    <name type="scientific">Gemmobacter megaterium</name>
    <dbReference type="NCBI Taxonomy" id="1086013"/>
    <lineage>
        <taxon>Bacteria</taxon>
        <taxon>Pseudomonadati</taxon>
        <taxon>Pseudomonadota</taxon>
        <taxon>Alphaproteobacteria</taxon>
        <taxon>Rhodobacterales</taxon>
        <taxon>Paracoccaceae</taxon>
        <taxon>Gemmobacter</taxon>
    </lineage>
</organism>
<feature type="transmembrane region" description="Helical" evidence="7">
    <location>
        <begin position="134"/>
        <end position="159"/>
    </location>
</feature>
<evidence type="ECO:0000256" key="6">
    <source>
        <dbReference type="ARBA" id="ARBA00023136"/>
    </source>
</evidence>
<dbReference type="Gene3D" id="1.10.3720.10">
    <property type="entry name" value="MetI-like"/>
    <property type="match status" value="1"/>
</dbReference>
<feature type="transmembrane region" description="Helical" evidence="7">
    <location>
        <begin position="301"/>
        <end position="324"/>
    </location>
</feature>
<keyword evidence="10" id="KW-1185">Reference proteome</keyword>
<evidence type="ECO:0000256" key="1">
    <source>
        <dbReference type="ARBA" id="ARBA00004651"/>
    </source>
</evidence>
<dbReference type="OrthoDB" id="9807402at2"/>
<dbReference type="Pfam" id="PF00528">
    <property type="entry name" value="BPD_transp_1"/>
    <property type="match status" value="1"/>
</dbReference>
<dbReference type="CDD" id="cd06261">
    <property type="entry name" value="TM_PBP2"/>
    <property type="match status" value="1"/>
</dbReference>
<dbReference type="InterPro" id="IPR045621">
    <property type="entry name" value="BPD_transp_1_N"/>
</dbReference>
<keyword evidence="4 7" id="KW-0812">Transmembrane</keyword>
<dbReference type="Proteomes" id="UP000186141">
    <property type="component" value="Unassembled WGS sequence"/>
</dbReference>
<dbReference type="SUPFAM" id="SSF161098">
    <property type="entry name" value="MetI-like"/>
    <property type="match status" value="1"/>
</dbReference>